<keyword evidence="4" id="KW-1185">Reference proteome</keyword>
<sequence>MDLEFYASLCTEAVLFGIYTVLFVAAMYLLFRRRHEIPAKSVHTFFIIATIVMYCVSIVHLGLAIRVFFNGYLNGFIWDPSMIGTDPICIVKLYLPAVNFVLSDAIVLWRAYLLWNFDKRILVVPGILVLGTLGVAIVGAQQAATHMLTIQLDATYSWDLAMNCLTLATNLVVTGLIAVRTRVYHRMSKHVPQNAQRKKNQAVLALLIESGSFYCCSWIVFFIIYWCRSHGNFIITDMIAQLTVRPFHPPHASFGLPDRRTTSPQGIYSTLIIILVALKMTSTDADGGHTPETSVRSSSSSTATSEFLAAHGRKTPQTPIVVGITSTLDCDRSSLSDSEKGLGGSSAGTTPSDDAWKFHAK</sequence>
<protein>
    <submittedName>
        <fullName evidence="3">Uncharacterized protein</fullName>
    </submittedName>
</protein>
<dbReference type="OrthoDB" id="3174319at2759"/>
<keyword evidence="2" id="KW-1133">Transmembrane helix</keyword>
<feature type="transmembrane region" description="Helical" evidence="2">
    <location>
        <begin position="202"/>
        <end position="226"/>
    </location>
</feature>
<dbReference type="EMBL" id="SEOQ01000029">
    <property type="protein sequence ID" value="TFY71981.1"/>
    <property type="molecule type" value="Genomic_DNA"/>
</dbReference>
<evidence type="ECO:0000313" key="4">
    <source>
        <dbReference type="Proteomes" id="UP000298327"/>
    </source>
</evidence>
<comment type="caution">
    <text evidence="3">The sequence shown here is derived from an EMBL/GenBank/DDBJ whole genome shotgun (WGS) entry which is preliminary data.</text>
</comment>
<feature type="transmembrane region" description="Helical" evidence="2">
    <location>
        <begin position="43"/>
        <end position="69"/>
    </location>
</feature>
<gene>
    <name evidence="3" type="ORF">EVG20_g1031</name>
</gene>
<feature type="transmembrane region" description="Helical" evidence="2">
    <location>
        <begin position="89"/>
        <end position="109"/>
    </location>
</feature>
<name>A0A4Y9ZDT2_9AGAM</name>
<organism evidence="3 4">
    <name type="scientific">Dentipellis fragilis</name>
    <dbReference type="NCBI Taxonomy" id="205917"/>
    <lineage>
        <taxon>Eukaryota</taxon>
        <taxon>Fungi</taxon>
        <taxon>Dikarya</taxon>
        <taxon>Basidiomycota</taxon>
        <taxon>Agaricomycotina</taxon>
        <taxon>Agaricomycetes</taxon>
        <taxon>Russulales</taxon>
        <taxon>Hericiaceae</taxon>
        <taxon>Dentipellis</taxon>
    </lineage>
</organism>
<reference evidence="3 4" key="1">
    <citation type="submission" date="2019-02" db="EMBL/GenBank/DDBJ databases">
        <title>Genome sequencing of the rare red list fungi Dentipellis fragilis.</title>
        <authorList>
            <person name="Buettner E."/>
            <person name="Kellner H."/>
        </authorList>
    </citation>
    <scope>NUCLEOTIDE SEQUENCE [LARGE SCALE GENOMIC DNA]</scope>
    <source>
        <strain evidence="3 4">DSM 105465</strain>
    </source>
</reference>
<feature type="transmembrane region" description="Helical" evidence="2">
    <location>
        <begin position="160"/>
        <end position="181"/>
    </location>
</feature>
<keyword evidence="2" id="KW-0812">Transmembrane</keyword>
<feature type="transmembrane region" description="Helical" evidence="2">
    <location>
        <begin position="121"/>
        <end position="140"/>
    </location>
</feature>
<proteinExistence type="predicted"/>
<feature type="transmembrane region" description="Helical" evidence="2">
    <location>
        <begin position="6"/>
        <end position="31"/>
    </location>
</feature>
<keyword evidence="2" id="KW-0472">Membrane</keyword>
<dbReference type="AlphaFoldDB" id="A0A4Y9ZDT2"/>
<evidence type="ECO:0000313" key="3">
    <source>
        <dbReference type="EMBL" id="TFY71981.1"/>
    </source>
</evidence>
<dbReference type="Proteomes" id="UP000298327">
    <property type="component" value="Unassembled WGS sequence"/>
</dbReference>
<evidence type="ECO:0000256" key="1">
    <source>
        <dbReference type="SAM" id="MobiDB-lite"/>
    </source>
</evidence>
<evidence type="ECO:0000256" key="2">
    <source>
        <dbReference type="SAM" id="Phobius"/>
    </source>
</evidence>
<feature type="region of interest" description="Disordered" evidence="1">
    <location>
        <begin position="332"/>
        <end position="361"/>
    </location>
</feature>
<accession>A0A4Y9ZDT2</accession>